<sequence>MKTYALALDLKEDDHLIKEYEQHHRAIWPEIRESILTAGVIDMRIYRLANRLFMIMEVTDDFSFDKKAEMDANNPKVQEWEALMWKYQQPLPQAKEGEKWLLMEEIFKL</sequence>
<evidence type="ECO:0000313" key="2">
    <source>
        <dbReference type="Proteomes" id="UP001589774"/>
    </source>
</evidence>
<reference evidence="1 2" key="1">
    <citation type="submission" date="2024-09" db="EMBL/GenBank/DDBJ databases">
        <authorList>
            <person name="Sun Q."/>
            <person name="Mori K."/>
        </authorList>
    </citation>
    <scope>NUCLEOTIDE SEQUENCE [LARGE SCALE GENOMIC DNA]</scope>
    <source>
        <strain evidence="1 2">CCM 7765</strain>
    </source>
</reference>
<dbReference type="Gene3D" id="3.30.70.100">
    <property type="match status" value="1"/>
</dbReference>
<dbReference type="InterPro" id="IPR011008">
    <property type="entry name" value="Dimeric_a/b-barrel"/>
</dbReference>
<accession>A0ABV6HCS8</accession>
<gene>
    <name evidence="1" type="ORF">ACFFI0_00230</name>
</gene>
<proteinExistence type="predicted"/>
<dbReference type="EMBL" id="JBHLWO010000001">
    <property type="protein sequence ID" value="MFC0316703.1"/>
    <property type="molecule type" value="Genomic_DNA"/>
</dbReference>
<dbReference type="PANTHER" id="PTHR43239">
    <property type="entry name" value="UPF0734 PROTEIN DDB_G0273871/DDB_G0273177"/>
    <property type="match status" value="1"/>
</dbReference>
<dbReference type="InterPro" id="IPR052996">
    <property type="entry name" value="Carb_Metab_Mutarotase"/>
</dbReference>
<name>A0ABV6HCS8_9SPHI</name>
<dbReference type="InterPro" id="IPR008000">
    <property type="entry name" value="Rham/fucose_mutarotase"/>
</dbReference>
<dbReference type="RefSeq" id="WP_130858086.1">
    <property type="nucleotide sequence ID" value="NZ_JBHLWO010000001.1"/>
</dbReference>
<dbReference type="Pfam" id="PF05336">
    <property type="entry name" value="rhaM"/>
    <property type="match status" value="1"/>
</dbReference>
<dbReference type="PANTHER" id="PTHR43239:SF1">
    <property type="entry name" value="UPF0734 PROTEIN DDB_G0273871_DDB_G0273177"/>
    <property type="match status" value="1"/>
</dbReference>
<evidence type="ECO:0000313" key="1">
    <source>
        <dbReference type="EMBL" id="MFC0316703.1"/>
    </source>
</evidence>
<comment type="caution">
    <text evidence="1">The sequence shown here is derived from an EMBL/GenBank/DDBJ whole genome shotgun (WGS) entry which is preliminary data.</text>
</comment>
<organism evidence="1 2">
    <name type="scientific">Olivibacter oleidegradans</name>
    <dbReference type="NCBI Taxonomy" id="760123"/>
    <lineage>
        <taxon>Bacteria</taxon>
        <taxon>Pseudomonadati</taxon>
        <taxon>Bacteroidota</taxon>
        <taxon>Sphingobacteriia</taxon>
        <taxon>Sphingobacteriales</taxon>
        <taxon>Sphingobacteriaceae</taxon>
        <taxon>Olivibacter</taxon>
    </lineage>
</organism>
<keyword evidence="2" id="KW-1185">Reference proteome</keyword>
<protein>
    <submittedName>
        <fullName evidence="1">L-rhamnose mutarotase</fullName>
    </submittedName>
</protein>
<dbReference type="SUPFAM" id="SSF54909">
    <property type="entry name" value="Dimeric alpha+beta barrel"/>
    <property type="match status" value="1"/>
</dbReference>
<dbReference type="Proteomes" id="UP001589774">
    <property type="component" value="Unassembled WGS sequence"/>
</dbReference>